<dbReference type="eggNOG" id="ENOG502ZD3W">
    <property type="taxonomic scope" value="Bacteria"/>
</dbReference>
<sequence length="191" mass="20440">MLSVNAVAFLLLAVIAGAAGAQELPAHRQVETGSGTVELDGVISDQEYTLRHLTEAVAVYLVRLDEDTIQVAVEAAGEGWVSVGFGSEKMDGSRMLIGFVEDGEARFEEHLGSGWRHSLHEQPVVQGSAVSRSTPPGPDTPVTTMLEARLPAEAVEVNGRGEPFPIIYAVGPRPNFTARHRARGSQMLVLE</sequence>
<proteinExistence type="predicted"/>
<feature type="chain" id="PRO_5003623572" evidence="1">
    <location>
        <begin position="22"/>
        <end position="191"/>
    </location>
</feature>
<dbReference type="InterPro" id="IPR045266">
    <property type="entry name" value="DOH_DOMON"/>
</dbReference>
<gene>
    <name evidence="2" type="ordered locus">Spiaf_0474</name>
</gene>
<dbReference type="HOGENOM" id="CLU_1420662_0_0_12"/>
<keyword evidence="3" id="KW-1185">Reference proteome</keyword>
<name>H9UGD4_SPIAZ</name>
<dbReference type="EMBL" id="CP003282">
    <property type="protein sequence ID" value="AFG36577.1"/>
    <property type="molecule type" value="Genomic_DNA"/>
</dbReference>
<dbReference type="AlphaFoldDB" id="H9UGD4"/>
<feature type="signal peptide" evidence="1">
    <location>
        <begin position="1"/>
        <end position="21"/>
    </location>
</feature>
<evidence type="ECO:0000256" key="1">
    <source>
        <dbReference type="SAM" id="SignalP"/>
    </source>
</evidence>
<dbReference type="CDD" id="cd09631">
    <property type="entry name" value="DOMON_DOH"/>
    <property type="match status" value="1"/>
</dbReference>
<reference evidence="3" key="1">
    <citation type="journal article" date="2013" name="Stand. Genomic Sci.">
        <title>Complete genome sequence of the halophilic bacterium Spirochaeta africana type strain (Z-7692(T)) from the alkaline Lake Magadi in the East African Rift.</title>
        <authorList>
            <person name="Liolos K."/>
            <person name="Abt B."/>
            <person name="Scheuner C."/>
            <person name="Teshima H."/>
            <person name="Held B."/>
            <person name="Lapidus A."/>
            <person name="Nolan M."/>
            <person name="Lucas S."/>
            <person name="Deshpande S."/>
            <person name="Cheng J.F."/>
            <person name="Tapia R."/>
            <person name="Goodwin L.A."/>
            <person name="Pitluck S."/>
            <person name="Pagani I."/>
            <person name="Ivanova N."/>
            <person name="Mavromatis K."/>
            <person name="Mikhailova N."/>
            <person name="Huntemann M."/>
            <person name="Pati A."/>
            <person name="Chen A."/>
            <person name="Palaniappan K."/>
            <person name="Land M."/>
            <person name="Rohde M."/>
            <person name="Tindall B.J."/>
            <person name="Detter J.C."/>
            <person name="Goker M."/>
            <person name="Bristow J."/>
            <person name="Eisen J.A."/>
            <person name="Markowitz V."/>
            <person name="Hugenholtz P."/>
            <person name="Woyke T."/>
            <person name="Klenk H.P."/>
            <person name="Kyrpides N.C."/>
        </authorList>
    </citation>
    <scope>NUCLEOTIDE SEQUENCE</scope>
    <source>
        <strain evidence="3">ATCC 700263 / DSM 8902 / Z-7692</strain>
    </source>
</reference>
<evidence type="ECO:0000313" key="2">
    <source>
        <dbReference type="EMBL" id="AFG36577.1"/>
    </source>
</evidence>
<keyword evidence="1" id="KW-0732">Signal</keyword>
<protein>
    <submittedName>
        <fullName evidence="2">DOMON domain protein</fullName>
    </submittedName>
</protein>
<accession>H9UGD4</accession>
<dbReference type="Proteomes" id="UP000007383">
    <property type="component" value="Chromosome"/>
</dbReference>
<evidence type="ECO:0000313" key="3">
    <source>
        <dbReference type="Proteomes" id="UP000007383"/>
    </source>
</evidence>
<dbReference type="PATRIC" id="fig|889378.3.peg.483"/>
<dbReference type="KEGG" id="sfc:Spiaf_0474"/>
<organism evidence="2 3">
    <name type="scientific">Spirochaeta africana (strain ATCC 700263 / DSM 8902 / Z-7692)</name>
    <dbReference type="NCBI Taxonomy" id="889378"/>
    <lineage>
        <taxon>Bacteria</taxon>
        <taxon>Pseudomonadati</taxon>
        <taxon>Spirochaetota</taxon>
        <taxon>Spirochaetia</taxon>
        <taxon>Spirochaetales</taxon>
        <taxon>Spirochaetaceae</taxon>
        <taxon>Spirochaeta</taxon>
    </lineage>
</organism>